<keyword evidence="1 4" id="KW-0413">Isomerase</keyword>
<feature type="domain" description="L-fucose isomerase C-terminal" evidence="3">
    <location>
        <begin position="348"/>
        <end position="470"/>
    </location>
</feature>
<gene>
    <name evidence="4" type="ORF">QJ036_03225</name>
</gene>
<dbReference type="AlphaFoldDB" id="A0AAP4BBP4"/>
<protein>
    <submittedName>
        <fullName evidence="4">L-fucose/L-arabinose isomerase family protein</fullName>
    </submittedName>
</protein>
<name>A0AAP4BBP4_9FIRM</name>
<dbReference type="GO" id="GO:0005737">
    <property type="term" value="C:cytoplasm"/>
    <property type="evidence" value="ECO:0007669"/>
    <property type="project" value="InterPro"/>
</dbReference>
<dbReference type="PANTHER" id="PTHR36120:SF1">
    <property type="entry name" value="L-FUCOSE ISOMERASE C-TERMINAL DOMAIN-CONTAINING PROTEIN"/>
    <property type="match status" value="1"/>
</dbReference>
<keyword evidence="5" id="KW-1185">Reference proteome</keyword>
<dbReference type="GO" id="GO:0008736">
    <property type="term" value="F:L-fucose isomerase activity"/>
    <property type="evidence" value="ECO:0007669"/>
    <property type="project" value="InterPro"/>
</dbReference>
<reference evidence="4 5" key="1">
    <citation type="submission" date="2023-05" db="EMBL/GenBank/DDBJ databases">
        <title>[ruminococcus] sp. nov., isolated from a pig farm feces dump.</title>
        <authorList>
            <person name="Chang Y.-H."/>
        </authorList>
    </citation>
    <scope>NUCLEOTIDE SEQUENCE [LARGE SCALE GENOMIC DNA]</scope>
    <source>
        <strain evidence="4 5">YH-rum2234</strain>
    </source>
</reference>
<evidence type="ECO:0000256" key="1">
    <source>
        <dbReference type="ARBA" id="ARBA00023235"/>
    </source>
</evidence>
<dbReference type="InterPro" id="IPR009015">
    <property type="entry name" value="Fucose_isomerase_N/cen_sf"/>
</dbReference>
<dbReference type="InterPro" id="IPR015888">
    <property type="entry name" value="Fuc_isomerase_C"/>
</dbReference>
<dbReference type="RefSeq" id="WP_283229999.1">
    <property type="nucleotide sequence ID" value="NZ_JASGBQ010000003.1"/>
</dbReference>
<dbReference type="Proteomes" id="UP001300383">
    <property type="component" value="Unassembled WGS sequence"/>
</dbReference>
<proteinExistence type="predicted"/>
<dbReference type="SUPFAM" id="SSF53743">
    <property type="entry name" value="FucI/AraA N-terminal and middle domains"/>
    <property type="match status" value="1"/>
</dbReference>
<evidence type="ECO:0000313" key="5">
    <source>
        <dbReference type="Proteomes" id="UP001300383"/>
    </source>
</evidence>
<evidence type="ECO:0000259" key="3">
    <source>
        <dbReference type="Pfam" id="PF02952"/>
    </source>
</evidence>
<dbReference type="Pfam" id="PF02952">
    <property type="entry name" value="Fucose_iso_C"/>
    <property type="match status" value="1"/>
</dbReference>
<comment type="caution">
    <text evidence="4">The sequence shown here is derived from an EMBL/GenBank/DDBJ whole genome shotgun (WGS) entry which is preliminary data.</text>
</comment>
<dbReference type="EMBL" id="JASGBQ010000003">
    <property type="protein sequence ID" value="MDI9241489.1"/>
    <property type="molecule type" value="Genomic_DNA"/>
</dbReference>
<keyword evidence="2" id="KW-0119">Carbohydrate metabolism</keyword>
<sequence length="489" mass="54320">MNNIPDVKVGVVAVSRDCFPMTLSVNRRKALVAAYQKKYGEIFECPTCVENELHMRRALAEVREAGCNALVVYLGNFGPESSETLLAKEFGGPVMFVAASEETQEDLIQGRGDAYCGMLNASYNLKLREIRAYIPEYPVGTAEECADMIHEFLPVARVAVALKNLKIITFGPRPQDFLACNAPIKRLYDLGVEIEENSELDLFESFKKHADDERIPDVVKDMEADLGSGNKKPEVLSRLAQYELTLLDWIEAHKGSRSYVAIAGKCWPAFQTQFGFVPCYVNGRLTARGIPVSCEVDIYGALSEYIGTVVSQDTVTLLDINNTVPADMYAESIKGRYEYTHKDTFMGFHCGNTASGKLVSCEMKYQLIMTRTLPEESTQGTLEGDIVPGNITFFRLQSTADSKLRAYVAEGEVLPVATRSFGGIGIFAIPEMGRFYRHVLVEKNFPHHGAVAFGHFGKALYDVFRYLGVEDIGFNQPKGMLYPSENPFA</sequence>
<evidence type="ECO:0000313" key="4">
    <source>
        <dbReference type="EMBL" id="MDI9241489.1"/>
    </source>
</evidence>
<dbReference type="PANTHER" id="PTHR36120">
    <property type="entry name" value="FUCOSE ISOMERASE"/>
    <property type="match status" value="1"/>
</dbReference>
<evidence type="ECO:0000256" key="2">
    <source>
        <dbReference type="ARBA" id="ARBA00023277"/>
    </source>
</evidence>
<accession>A0AAP4BBP4</accession>
<organism evidence="4 5">
    <name type="scientific">Fusibacillus kribbianus</name>
    <dbReference type="NCBI Taxonomy" id="3044208"/>
    <lineage>
        <taxon>Bacteria</taxon>
        <taxon>Bacillati</taxon>
        <taxon>Bacillota</taxon>
        <taxon>Clostridia</taxon>
        <taxon>Lachnospirales</taxon>
        <taxon>Lachnospiraceae</taxon>
        <taxon>Fusibacillus</taxon>
    </lineage>
</organism>
<dbReference type="GO" id="GO:0006004">
    <property type="term" value="P:fucose metabolic process"/>
    <property type="evidence" value="ECO:0007669"/>
    <property type="project" value="InterPro"/>
</dbReference>